<evidence type="ECO:0000256" key="2">
    <source>
        <dbReference type="ARBA" id="ARBA00005991"/>
    </source>
</evidence>
<sequence>MAQEADDTAENLTPLDSRKQRKDSKTKNKEPEKPQTKVIIRKLPPSMTLEMFLEQVSPIPEHDYLGFVPADLSMGPLTFCRAYIHFISLDDVLIFRDKFDGYVFVDNRGTEFPAVVEFAPYQKVKLVNVEQHLDEKSGTIEDDADYLQFIAQLENQDPVQIPSSDLFLEEIEAKEKERKALIGGLVVKTTPLIEFVKQRRVDREKAREEKREERKRREVERRKQRDSERPRKTKTAQPMKLLRKPERPVEDNEPDEHFSPKDKEEKPITAGKHKDRSKDGIKDERQNYERKQRDKETNSKGKTVSSQSNSIASELVTEQTVLEKSVTAEIKLSITKEEVSTEVTASKKILSPSRAGASGVKDEAKQGDDDQEGEKQFSSRNKEGRLRNKDRPTLAIYTPGSRKSKTQPATSEDAGEGLKEIRSRTFMRSSRK</sequence>
<dbReference type="FunFam" id="3.30.70.330:FF:000717">
    <property type="entry name" value="regulator of nonsense transcripts 3B"/>
    <property type="match status" value="1"/>
</dbReference>
<dbReference type="GO" id="GO:0000184">
    <property type="term" value="P:nuclear-transcribed mRNA catabolic process, nonsense-mediated decay"/>
    <property type="evidence" value="ECO:0007669"/>
    <property type="project" value="UniProtKB-KW"/>
</dbReference>
<name>A0A9N6ZFT2_9CRUS</name>
<gene>
    <name evidence="7" type="primary">EOG090X04G9</name>
</gene>
<dbReference type="InterPro" id="IPR035979">
    <property type="entry name" value="RBD_domain_sf"/>
</dbReference>
<feature type="region of interest" description="Disordered" evidence="5">
    <location>
        <begin position="1"/>
        <end position="35"/>
    </location>
</feature>
<feature type="compositionally biased region" description="Basic and acidic residues" evidence="5">
    <location>
        <begin position="276"/>
        <end position="299"/>
    </location>
</feature>
<evidence type="ECO:0000313" key="7">
    <source>
        <dbReference type="EMBL" id="CAG4645466.1"/>
    </source>
</evidence>
<dbReference type="InterPro" id="IPR039722">
    <property type="entry name" value="Upf3"/>
</dbReference>
<feature type="compositionally biased region" description="Basic and acidic residues" evidence="5">
    <location>
        <begin position="360"/>
        <end position="392"/>
    </location>
</feature>
<feature type="compositionally biased region" description="Basic and acidic residues" evidence="5">
    <location>
        <begin position="199"/>
        <end position="230"/>
    </location>
</feature>
<comment type="similarity">
    <text evidence="2">Belongs to the RENT3 family.</text>
</comment>
<evidence type="ECO:0000256" key="1">
    <source>
        <dbReference type="ARBA" id="ARBA00004123"/>
    </source>
</evidence>
<dbReference type="GO" id="GO:0005730">
    <property type="term" value="C:nucleolus"/>
    <property type="evidence" value="ECO:0007669"/>
    <property type="project" value="TreeGrafter"/>
</dbReference>
<dbReference type="Pfam" id="PF03467">
    <property type="entry name" value="Smg4_UPF3"/>
    <property type="match status" value="1"/>
</dbReference>
<evidence type="ECO:0000256" key="4">
    <source>
        <dbReference type="ARBA" id="ARBA00023242"/>
    </source>
</evidence>
<keyword evidence="3" id="KW-0866">Nonsense-mediated mRNA decay</keyword>
<dbReference type="GO" id="GO:0045727">
    <property type="term" value="P:positive regulation of translation"/>
    <property type="evidence" value="ECO:0007669"/>
    <property type="project" value="TreeGrafter"/>
</dbReference>
<dbReference type="Gene3D" id="3.30.70.330">
    <property type="match status" value="1"/>
</dbReference>
<feature type="domain" description="UPF3" evidence="6">
    <location>
        <begin position="34"/>
        <end position="200"/>
    </location>
</feature>
<dbReference type="GO" id="GO:0005737">
    <property type="term" value="C:cytoplasm"/>
    <property type="evidence" value="ECO:0007669"/>
    <property type="project" value="TreeGrafter"/>
</dbReference>
<evidence type="ECO:0000259" key="6">
    <source>
        <dbReference type="Pfam" id="PF03467"/>
    </source>
</evidence>
<proteinExistence type="inferred from homology"/>
<feature type="compositionally biased region" description="Basic and acidic residues" evidence="5">
    <location>
        <begin position="243"/>
        <end position="267"/>
    </location>
</feature>
<dbReference type="EMBL" id="OC988811">
    <property type="protein sequence ID" value="CAG4645466.1"/>
    <property type="molecule type" value="Genomic_DNA"/>
</dbReference>
<dbReference type="InterPro" id="IPR012677">
    <property type="entry name" value="Nucleotide-bd_a/b_plait_sf"/>
</dbReference>
<reference evidence="7" key="1">
    <citation type="submission" date="2021-04" db="EMBL/GenBank/DDBJ databases">
        <authorList>
            <person name="Cornetti L."/>
        </authorList>
    </citation>
    <scope>NUCLEOTIDE SEQUENCE</scope>
</reference>
<comment type="subcellular location">
    <subcellularLocation>
        <location evidence="1">Nucleus</location>
    </subcellularLocation>
</comment>
<feature type="region of interest" description="Disordered" evidence="5">
    <location>
        <begin position="199"/>
        <end position="432"/>
    </location>
</feature>
<evidence type="ECO:0000256" key="5">
    <source>
        <dbReference type="SAM" id="MobiDB-lite"/>
    </source>
</evidence>
<dbReference type="GO" id="GO:0003729">
    <property type="term" value="F:mRNA binding"/>
    <property type="evidence" value="ECO:0007669"/>
    <property type="project" value="TreeGrafter"/>
</dbReference>
<protein>
    <submittedName>
        <fullName evidence="7">EOG090X04G9</fullName>
    </submittedName>
</protein>
<dbReference type="PANTHER" id="PTHR13112:SF0">
    <property type="entry name" value="FI21285P1"/>
    <property type="match status" value="1"/>
</dbReference>
<feature type="compositionally biased region" description="Polar residues" evidence="5">
    <location>
        <begin position="300"/>
        <end position="322"/>
    </location>
</feature>
<keyword evidence="4" id="KW-0539">Nucleus</keyword>
<evidence type="ECO:0000256" key="3">
    <source>
        <dbReference type="ARBA" id="ARBA00023161"/>
    </source>
</evidence>
<feature type="compositionally biased region" description="Basic and acidic residues" evidence="5">
    <location>
        <begin position="23"/>
        <end position="35"/>
    </location>
</feature>
<accession>A0A9N6ZFT2</accession>
<dbReference type="SUPFAM" id="SSF54928">
    <property type="entry name" value="RNA-binding domain, RBD"/>
    <property type="match status" value="1"/>
</dbReference>
<organism evidence="7">
    <name type="scientific">Lynceus sp. MCZ IZ 141354</name>
    <dbReference type="NCBI Taxonomy" id="1930659"/>
    <lineage>
        <taxon>Eukaryota</taxon>
        <taxon>Metazoa</taxon>
        <taxon>Ecdysozoa</taxon>
        <taxon>Arthropoda</taxon>
        <taxon>Crustacea</taxon>
        <taxon>Branchiopoda</taxon>
        <taxon>Diplostraca</taxon>
        <taxon>Laevicaudata</taxon>
        <taxon>Lynceidae</taxon>
        <taxon>Lynceus</taxon>
    </lineage>
</organism>
<dbReference type="AlphaFoldDB" id="A0A9N6ZFT2"/>
<dbReference type="PANTHER" id="PTHR13112">
    <property type="entry name" value="UPF3 REGULATOR OF NONSENSE TRANSCRIPTS-LIKE PROTEIN"/>
    <property type="match status" value="1"/>
</dbReference>
<dbReference type="InterPro" id="IPR005120">
    <property type="entry name" value="UPF3_dom"/>
</dbReference>